<keyword evidence="3" id="KW-0804">Transcription</keyword>
<dbReference type="Proteomes" id="UP001595539">
    <property type="component" value="Unassembled WGS sequence"/>
</dbReference>
<protein>
    <submittedName>
        <fullName evidence="5">Transcription termination/antitermination NusG family protein</fullName>
    </submittedName>
</protein>
<comment type="caution">
    <text evidence="5">The sequence shown here is derived from an EMBL/GenBank/DDBJ whole genome shotgun (WGS) entry which is preliminary data.</text>
</comment>
<dbReference type="PANTHER" id="PTHR30265:SF4">
    <property type="entry name" value="KOW MOTIF FAMILY PROTEIN, EXPRESSED"/>
    <property type="match status" value="1"/>
</dbReference>
<evidence type="ECO:0000259" key="4">
    <source>
        <dbReference type="SMART" id="SM00738"/>
    </source>
</evidence>
<evidence type="ECO:0000256" key="3">
    <source>
        <dbReference type="ARBA" id="ARBA00023163"/>
    </source>
</evidence>
<dbReference type="InterPro" id="IPR043425">
    <property type="entry name" value="NusG-like"/>
</dbReference>
<dbReference type="EMBL" id="JBHRXY010000001">
    <property type="protein sequence ID" value="MFC3628225.1"/>
    <property type="molecule type" value="Genomic_DNA"/>
</dbReference>
<dbReference type="SUPFAM" id="SSF82679">
    <property type="entry name" value="N-utilization substance G protein NusG, N-terminal domain"/>
    <property type="match status" value="1"/>
</dbReference>
<dbReference type="InterPro" id="IPR006645">
    <property type="entry name" value="NGN-like_dom"/>
</dbReference>
<evidence type="ECO:0000256" key="1">
    <source>
        <dbReference type="ARBA" id="ARBA00022814"/>
    </source>
</evidence>
<evidence type="ECO:0000313" key="5">
    <source>
        <dbReference type="EMBL" id="MFC3628225.1"/>
    </source>
</evidence>
<evidence type="ECO:0000313" key="6">
    <source>
        <dbReference type="Proteomes" id="UP001595539"/>
    </source>
</evidence>
<evidence type="ECO:0000256" key="2">
    <source>
        <dbReference type="ARBA" id="ARBA00023015"/>
    </source>
</evidence>
<dbReference type="Pfam" id="PF02357">
    <property type="entry name" value="NusG"/>
    <property type="match status" value="1"/>
</dbReference>
<gene>
    <name evidence="5" type="ORF">ACFOM8_02060</name>
</gene>
<sequence>MTAHYFIGQTIPLEPRRPVQVGEAPPLWYGFQTPPQKETSAQAWLDKRGIEAWFPTEHRKRKLARGKRAYVEYEGKIVPRYIFARFTGYPQWDVLRECRWLSRVIGVDGNPLPVDDEVMAQMEQVPQRLEIIRQREKEKRTISPGDKVRIASGIMEGWVVDVSTVHAGIAKLILPQSLLGISETQVAVSRLQKIARA</sequence>
<organism evidence="5 6">
    <name type="scientific">Paracoccus angustae</name>
    <dbReference type="NCBI Taxonomy" id="1671480"/>
    <lineage>
        <taxon>Bacteria</taxon>
        <taxon>Pseudomonadati</taxon>
        <taxon>Pseudomonadota</taxon>
        <taxon>Alphaproteobacteria</taxon>
        <taxon>Rhodobacterales</taxon>
        <taxon>Paracoccaceae</taxon>
        <taxon>Paracoccus</taxon>
    </lineage>
</organism>
<keyword evidence="1" id="KW-0889">Transcription antitermination</keyword>
<reference evidence="6" key="1">
    <citation type="journal article" date="2019" name="Int. J. Syst. Evol. Microbiol.">
        <title>The Global Catalogue of Microorganisms (GCM) 10K type strain sequencing project: providing services to taxonomists for standard genome sequencing and annotation.</title>
        <authorList>
            <consortium name="The Broad Institute Genomics Platform"/>
            <consortium name="The Broad Institute Genome Sequencing Center for Infectious Disease"/>
            <person name="Wu L."/>
            <person name="Ma J."/>
        </authorList>
    </citation>
    <scope>NUCLEOTIDE SEQUENCE [LARGE SCALE GENOMIC DNA]</scope>
    <source>
        <strain evidence="6">KCTC 42473</strain>
    </source>
</reference>
<keyword evidence="2" id="KW-0805">Transcription regulation</keyword>
<name>A0ABV7TZS5_9RHOB</name>
<dbReference type="RefSeq" id="WP_377758839.1">
    <property type="nucleotide sequence ID" value="NZ_JBHRXY010000001.1"/>
</dbReference>
<dbReference type="InterPro" id="IPR036735">
    <property type="entry name" value="NGN_dom_sf"/>
</dbReference>
<accession>A0ABV7TZS5</accession>
<dbReference type="SMART" id="SM00738">
    <property type="entry name" value="NGN"/>
    <property type="match status" value="1"/>
</dbReference>
<dbReference type="Gene3D" id="3.30.70.940">
    <property type="entry name" value="NusG, N-terminal domain"/>
    <property type="match status" value="1"/>
</dbReference>
<feature type="domain" description="NusG-like N-terminal" evidence="4">
    <location>
        <begin position="25"/>
        <end position="126"/>
    </location>
</feature>
<keyword evidence="6" id="KW-1185">Reference proteome</keyword>
<dbReference type="PANTHER" id="PTHR30265">
    <property type="entry name" value="RHO-INTERACTING TRANSCRIPTION TERMINATION FACTOR NUSG"/>
    <property type="match status" value="1"/>
</dbReference>
<proteinExistence type="predicted"/>